<dbReference type="RefSeq" id="WP_274579097.1">
    <property type="nucleotide sequence ID" value="NZ_JALNTG010000031.1"/>
</dbReference>
<comment type="caution">
    <text evidence="1">The sequence shown here is derived from an EMBL/GenBank/DDBJ whole genome shotgun (WGS) entry which is preliminary data.</text>
</comment>
<gene>
    <name evidence="1" type="ORF">M0O54_09405</name>
</gene>
<proteinExistence type="predicted"/>
<evidence type="ECO:0000313" key="2">
    <source>
        <dbReference type="Proteomes" id="UP001150055"/>
    </source>
</evidence>
<evidence type="ECO:0000313" key="1">
    <source>
        <dbReference type="EMBL" id="MDD9320332.1"/>
    </source>
</evidence>
<protein>
    <submittedName>
        <fullName evidence="1">Uncharacterized protein</fullName>
    </submittedName>
</protein>
<dbReference type="EMBL" id="JALNTG010000031">
    <property type="protein sequence ID" value="MDD9320332.1"/>
    <property type="molecule type" value="Genomic_DNA"/>
</dbReference>
<dbReference type="AlphaFoldDB" id="A0AB35JY85"/>
<sequence>MSGLNEISREQTESGNCCCNGSLVSELILVVRDLIQGVKAQNEVMSQIMDQNNELISMLQTEDEDDKDDDYVSG</sequence>
<name>A0AB35JY85_9GAMM</name>
<reference evidence="1" key="1">
    <citation type="submission" date="2022-12" db="EMBL/GenBank/DDBJ databases">
        <title>Acinetobacter lactucae: Emerging opportunistic pathogenic species of genus Acinetobacter isolated from immunocompromised patients in clinical settings of India.</title>
        <authorList>
            <person name="Amar A.K."/>
            <person name="Sawant A.R."/>
            <person name="Meera M."/>
            <person name="Tomar A."/>
            <person name="Sistla S."/>
            <person name="Prashanth K."/>
        </authorList>
    </citation>
    <scope>NUCLEOTIDE SEQUENCE</scope>
    <source>
        <strain evidence="1">PKAL1828C</strain>
    </source>
</reference>
<accession>A0AB35JY85</accession>
<dbReference type="Proteomes" id="UP001150055">
    <property type="component" value="Unassembled WGS sequence"/>
</dbReference>
<organism evidence="1 2">
    <name type="scientific">Acinetobacter lactucae</name>
    <dbReference type="NCBI Taxonomy" id="1785128"/>
    <lineage>
        <taxon>Bacteria</taxon>
        <taxon>Pseudomonadati</taxon>
        <taxon>Pseudomonadota</taxon>
        <taxon>Gammaproteobacteria</taxon>
        <taxon>Moraxellales</taxon>
        <taxon>Moraxellaceae</taxon>
        <taxon>Acinetobacter</taxon>
        <taxon>Acinetobacter calcoaceticus/baumannii complex</taxon>
    </lineage>
</organism>